<dbReference type="AlphaFoldDB" id="A0A6L5XUX6"/>
<evidence type="ECO:0000256" key="1">
    <source>
        <dbReference type="ARBA" id="ARBA00023125"/>
    </source>
</evidence>
<dbReference type="GO" id="GO:0003697">
    <property type="term" value="F:single-stranded DNA binding"/>
    <property type="evidence" value="ECO:0007669"/>
    <property type="project" value="InterPro"/>
</dbReference>
<dbReference type="RefSeq" id="WP_154516407.1">
    <property type="nucleotide sequence ID" value="NZ_VUMT01000002.1"/>
</dbReference>
<accession>A0A6L5XUX6</accession>
<dbReference type="InterPro" id="IPR012340">
    <property type="entry name" value="NA-bd_OB-fold"/>
</dbReference>
<proteinExistence type="predicted"/>
<evidence type="ECO:0000256" key="2">
    <source>
        <dbReference type="PROSITE-ProRule" id="PRU00252"/>
    </source>
</evidence>
<dbReference type="PROSITE" id="PS50935">
    <property type="entry name" value="SSB"/>
    <property type="match status" value="1"/>
</dbReference>
<sequence>MTDKVFDNNQVNISGKVVSEFRYSHDVFGEGFYLLDVEVNRLSDSYDIIPLMISERLIDVSKDYRGEIIEASGQFRSYNRHEESKNKLVLSVFVREIRVCEEGYESSKPNFIYLDGYICKTPVYRKTPLGREIADLLLAVNRPYGKSDYIPCISWGRNARYAEKFEVGGHLRIWGRIQSREYQKKISETEVEKRVAYEVSVSKLEYLEE</sequence>
<gene>
    <name evidence="3" type="ORF">FYJ58_01815</name>
</gene>
<keyword evidence="1 2" id="KW-0238">DNA-binding</keyword>
<reference evidence="3 4" key="1">
    <citation type="submission" date="2019-08" db="EMBL/GenBank/DDBJ databases">
        <title>In-depth cultivation of the pig gut microbiome towards novel bacterial diversity and tailored functional studies.</title>
        <authorList>
            <person name="Wylensek D."/>
            <person name="Hitch T.C.A."/>
            <person name="Clavel T."/>
        </authorList>
    </citation>
    <scope>NUCLEOTIDE SEQUENCE [LARGE SCALE GENOMIC DNA]</scope>
    <source>
        <strain evidence="3 4">WCA-693-APC-MOT-I</strain>
    </source>
</reference>
<dbReference type="Proteomes" id="UP000482209">
    <property type="component" value="Unassembled WGS sequence"/>
</dbReference>
<dbReference type="Pfam" id="PF00436">
    <property type="entry name" value="SSB"/>
    <property type="match status" value="1"/>
</dbReference>
<evidence type="ECO:0000313" key="3">
    <source>
        <dbReference type="EMBL" id="MSS62630.1"/>
    </source>
</evidence>
<comment type="caution">
    <text evidence="3">The sequence shown here is derived from an EMBL/GenBank/DDBJ whole genome shotgun (WGS) entry which is preliminary data.</text>
</comment>
<dbReference type="NCBIfam" id="NF004476">
    <property type="entry name" value="PRK05813.1"/>
    <property type="match status" value="1"/>
</dbReference>
<dbReference type="EMBL" id="VUMT01000002">
    <property type="protein sequence ID" value="MSS62630.1"/>
    <property type="molecule type" value="Genomic_DNA"/>
</dbReference>
<dbReference type="Gene3D" id="2.40.50.140">
    <property type="entry name" value="Nucleic acid-binding proteins"/>
    <property type="match status" value="2"/>
</dbReference>
<name>A0A6L5XUX6_9FIRM</name>
<evidence type="ECO:0000313" key="4">
    <source>
        <dbReference type="Proteomes" id="UP000482209"/>
    </source>
</evidence>
<dbReference type="SUPFAM" id="SSF50249">
    <property type="entry name" value="Nucleic acid-binding proteins"/>
    <property type="match status" value="1"/>
</dbReference>
<keyword evidence="4" id="KW-1185">Reference proteome</keyword>
<organism evidence="3 4">
    <name type="scientific">Velocimicrobium porci</name>
    <dbReference type="NCBI Taxonomy" id="2606634"/>
    <lineage>
        <taxon>Bacteria</taxon>
        <taxon>Bacillati</taxon>
        <taxon>Bacillota</taxon>
        <taxon>Clostridia</taxon>
        <taxon>Lachnospirales</taxon>
        <taxon>Lachnospiraceae</taxon>
        <taxon>Velocimicrobium</taxon>
    </lineage>
</organism>
<dbReference type="InterPro" id="IPR000424">
    <property type="entry name" value="Primosome_PriB/ssb"/>
</dbReference>
<protein>
    <submittedName>
        <fullName evidence="3">Single-stranded DNA-binding protein</fullName>
    </submittedName>
</protein>